<feature type="region of interest" description="Disordered" evidence="1">
    <location>
        <begin position="112"/>
        <end position="190"/>
    </location>
</feature>
<evidence type="ECO:0000313" key="2">
    <source>
        <dbReference type="EMBL" id="KAK8874826.1"/>
    </source>
</evidence>
<feature type="compositionally biased region" description="Polar residues" evidence="1">
    <location>
        <begin position="65"/>
        <end position="78"/>
    </location>
</feature>
<sequence length="482" mass="54946">MVNARHLNSVNMTPEPNNQSLPLHSASSLRPLALQAMQKVDESSAVQEWQLRRDSTLSHDFSDCSYTSPGSSAQSCYTESDAASTAPSSPRTPRRRSEVQELNFYSLPLDTAHHKSLLPPPTQMISKSGPEGRLRPVSSEQRRISLPGPAQLFSSPEQLPCASPGLDSAYDRRNSSTDASVAESDYASDQSADPIAAEALSKLTISGTLHRKPSHHPYSGGLSRRHSPLRSIEHQSPRFLKSGRYNSPLPPRFIKRESYSSPVPDYGHYQVLRHVVGGHVRKERLPPPPHRGGRRQKNQGHCNKPYPWEQTCWIRYQVEDLKKPWTLVEELFDAKFPDPDFERTRQGLQGSFYRQNKMLPHLDEETERYVGMPNGHIELEVVKKRHQKNRREGFFNFVNLYPEWAVVYTWVSDEHKQEAERLLVQRTHDREEIKQKAINNGRYIENLGKDACSCCAPLKWMPKDAAHERVRSSIPPSRQSRL</sequence>
<evidence type="ECO:0000256" key="1">
    <source>
        <dbReference type="SAM" id="MobiDB-lite"/>
    </source>
</evidence>
<feature type="compositionally biased region" description="Low complexity" evidence="1">
    <location>
        <begin position="82"/>
        <end position="91"/>
    </location>
</feature>
<organism evidence="2 3">
    <name type="scientific">Apiospora arundinis</name>
    <dbReference type="NCBI Taxonomy" id="335852"/>
    <lineage>
        <taxon>Eukaryota</taxon>
        <taxon>Fungi</taxon>
        <taxon>Dikarya</taxon>
        <taxon>Ascomycota</taxon>
        <taxon>Pezizomycotina</taxon>
        <taxon>Sordariomycetes</taxon>
        <taxon>Xylariomycetidae</taxon>
        <taxon>Amphisphaeriales</taxon>
        <taxon>Apiosporaceae</taxon>
        <taxon>Apiospora</taxon>
    </lineage>
</organism>
<keyword evidence="3" id="KW-1185">Reference proteome</keyword>
<reference evidence="2 3" key="1">
    <citation type="journal article" date="2024" name="IMA Fungus">
        <title>Apiospora arundinis, a panoply of carbohydrate-active enzymes and secondary metabolites.</title>
        <authorList>
            <person name="Sorensen T."/>
            <person name="Petersen C."/>
            <person name="Muurmann A.T."/>
            <person name="Christiansen J.V."/>
            <person name="Brundto M.L."/>
            <person name="Overgaard C.K."/>
            <person name="Boysen A.T."/>
            <person name="Wollenberg R.D."/>
            <person name="Larsen T.O."/>
            <person name="Sorensen J.L."/>
            <person name="Nielsen K.L."/>
            <person name="Sondergaard T.E."/>
        </authorList>
    </citation>
    <scope>NUCLEOTIDE SEQUENCE [LARGE SCALE GENOMIC DNA]</scope>
    <source>
        <strain evidence="2 3">AAU 773</strain>
    </source>
</reference>
<gene>
    <name evidence="2" type="ORF">PGQ11_005340</name>
</gene>
<proteinExistence type="predicted"/>
<feature type="region of interest" description="Disordered" evidence="1">
    <location>
        <begin position="281"/>
        <end position="301"/>
    </location>
</feature>
<protein>
    <submittedName>
        <fullName evidence="2">Uncharacterized protein</fullName>
    </submittedName>
</protein>
<feature type="region of interest" description="Disordered" evidence="1">
    <location>
        <begin position="65"/>
        <end position="98"/>
    </location>
</feature>
<feature type="region of interest" description="Disordered" evidence="1">
    <location>
        <begin position="1"/>
        <end position="24"/>
    </location>
</feature>
<feature type="region of interest" description="Disordered" evidence="1">
    <location>
        <begin position="206"/>
        <end position="228"/>
    </location>
</feature>
<accession>A0ABR2JB86</accession>
<comment type="caution">
    <text evidence="2">The sequence shown here is derived from an EMBL/GenBank/DDBJ whole genome shotgun (WGS) entry which is preliminary data.</text>
</comment>
<dbReference type="Proteomes" id="UP001390339">
    <property type="component" value="Unassembled WGS sequence"/>
</dbReference>
<name>A0ABR2JB86_9PEZI</name>
<dbReference type="EMBL" id="JAPCWZ010000003">
    <property type="protein sequence ID" value="KAK8874826.1"/>
    <property type="molecule type" value="Genomic_DNA"/>
</dbReference>
<evidence type="ECO:0000313" key="3">
    <source>
        <dbReference type="Proteomes" id="UP001390339"/>
    </source>
</evidence>